<dbReference type="Proteomes" id="UP001300745">
    <property type="component" value="Unassembled WGS sequence"/>
</dbReference>
<evidence type="ECO:0000256" key="1">
    <source>
        <dbReference type="SAM" id="Coils"/>
    </source>
</evidence>
<dbReference type="RefSeq" id="WP_265997496.1">
    <property type="nucleotide sequence ID" value="NZ_JAPJDN010000010.1"/>
</dbReference>
<feature type="region of interest" description="Disordered" evidence="2">
    <location>
        <begin position="1509"/>
        <end position="1533"/>
    </location>
</feature>
<reference evidence="3 4" key="1">
    <citation type="submission" date="2022-11" db="EMBL/GenBank/DDBJ databases">
        <title>Mycobacterium sp. nov.</title>
        <authorList>
            <person name="Papic B."/>
            <person name="Spicic S."/>
            <person name="Duvnjak S."/>
        </authorList>
    </citation>
    <scope>NUCLEOTIDE SEQUENCE [LARGE SCALE GENOMIC DNA]</scope>
    <source>
        <strain evidence="3 4">CVI_P4</strain>
    </source>
</reference>
<evidence type="ECO:0000256" key="2">
    <source>
        <dbReference type="SAM" id="MobiDB-lite"/>
    </source>
</evidence>
<name>A0ABT3SEA9_9MYCO</name>
<evidence type="ECO:0008006" key="5">
    <source>
        <dbReference type="Google" id="ProtNLM"/>
    </source>
</evidence>
<comment type="caution">
    <text evidence="3">The sequence shown here is derived from an EMBL/GenBank/DDBJ whole genome shotgun (WGS) entry which is preliminary data.</text>
</comment>
<organism evidence="3 4">
    <name type="scientific">Mycobacterium pinniadriaticum</name>
    <dbReference type="NCBI Taxonomy" id="2994102"/>
    <lineage>
        <taxon>Bacteria</taxon>
        <taxon>Bacillati</taxon>
        <taxon>Actinomycetota</taxon>
        <taxon>Actinomycetes</taxon>
        <taxon>Mycobacteriales</taxon>
        <taxon>Mycobacteriaceae</taxon>
        <taxon>Mycobacterium</taxon>
    </lineage>
</organism>
<evidence type="ECO:0000313" key="4">
    <source>
        <dbReference type="Proteomes" id="UP001300745"/>
    </source>
</evidence>
<keyword evidence="4" id="KW-1185">Reference proteome</keyword>
<sequence>MKIIPDFSAGSASVRIRPNADDFVRDLTAKLRATKDPGFKVKVDADVAPASRETAEFREEQERRSVDIDVDAETAGATAHLEEWRAREEANPINVRVTVDHQRADNDLRHLEQRLERLQRSDFLKLNILGAGTLAAVGPAATGLAELAASLQQVAQAGLLVPGALAATSASIGALVLGLSGIPTAYKAISKASQTAAEDQVAQARRAESASNNLRNAIVDEAQARRDVARATEDARQRLVDLNVEMRGGLLSESRAILQAQQARERLAQGKFTDVRDALLDVQEADQRVLEVQTRNAERANELADANKKGVANSDLVTAASERLTRAQQQVSQAQGDVADAANKMSASQRAVKVAMDQLSPNARKLVQTLIDMKPAFDDLRASVSEPMLEGKAEEFQHFYETVEPTIKAGGAKIGKAWNSNISALFNSLGSDNTRSLIDRILGNTAEAQTKWSAAIDPIVRVVGTLSAAGSDVLPRLADAVTTVSTRFANLFEQADKDGRLDKWINDGLTGMTLLGRTTENFGTSFTAITRAAGRDGGRTFLQWLEQATGRMSTFLNSVEGQNKVAEFFAEGRRTAAEFKPLLEELPGIFHSLREASQNYFGGILPLLTKAADLLNKHPGLVEAVLTAYLGWKTIQPIVGGISSALGGVSTGLTNVSTGFYTTRDSAKRAMKDVDDVFTKAGRPSGSGMAKFSGALSALGGATGPLMLISTAAIPALMGALDKLDEKHRESAAIARQFEQDERTLEATLDRVTGKVTAATREQAIRSARDYNPNGPGAGIDGISKGNAVSAATSLGIAPDLYADALVGKPEAVGQVRDILIKNNLLPEITANQELGQRFTDIRGATQDRLTNDDIINALLGQRDAVAKYNRAFEGTGIESTTGKYSLAEIALMLSQTGRASILSGGALNRSLDALPGAAAGALQQNQADQGRWRLTPAGSSFFGGNFQVGSDGANASVVIPGDALTAMRGKLDQSGFTTSPNADGTYTIKVPLNSPYLEKYEAGGPVSSTPGPFAGGGKLAVVHPDEFVVSKRGRATVPDSFLHQLNVGRFAGGGEVVDQNGNPVTPGSEPGPAAAPVAPVAPNPTGGGVQGILGHVISGIQGPIGNAISLGSNLINMNGQQATAAAEGQDFGQTLATRASGVPGLIGLFGSMGLANPDVRNAALTNWASQTLDWTANWAVSNATQAASILYQGGLGLVGLDQSILSTSNPWNQAISRAGQFALGQDSPISTLLGVGGGSGSTAGLVDPLSLASQYGVSIDPKTGQLVTNPMAADATLSPEFLRNLYSLNPAAAAPRPGEAARDFAHRVMMPFWENQGFKVGDHGADKYGEHQNGAIDIMVPTLAAGYRVLQQVLADPNAYGVIFNNQTYGYGHGLTPQDYTAGHTGNPTQDHQDHVHVWYKPKSPGMASGGSVSGPGGPKGDKIPALLSDNEHVFTSEDVNAMGGQSAVYAFRKALHRAYGGAIVNTGYVPPDPNLPIPAPPQPKPNFSPGAGAMIKQLPHAIVPAQPIAPRPVAPPPQQVPDQAPPPAQTPTYRPPTIAPIAAPPSSIDHNLPALSKGISSTASLIGNWISTAMSLAAAGASAGGSAIAGPALGSASSFVAGLATQGGKIVDDAANVVSSFLVGNVPGSSGDPNGPAYGDIMRPSQNRPSTAAYRSGGGDVNNFFGHDAREVIQMKENNDALKRQARLASVGA</sequence>
<accession>A0ABT3SEA9</accession>
<proteinExistence type="predicted"/>
<feature type="coiled-coil region" evidence="1">
    <location>
        <begin position="317"/>
        <end position="344"/>
    </location>
</feature>
<gene>
    <name evidence="3" type="ORF">ORI27_14085</name>
</gene>
<evidence type="ECO:0000313" key="3">
    <source>
        <dbReference type="EMBL" id="MCX2937835.1"/>
    </source>
</evidence>
<protein>
    <recommendedName>
        <fullName evidence="5">Tape measure protein</fullName>
    </recommendedName>
</protein>
<keyword evidence="1" id="KW-0175">Coiled coil</keyword>
<dbReference type="EMBL" id="JAPJDO010000010">
    <property type="protein sequence ID" value="MCX2937835.1"/>
    <property type="molecule type" value="Genomic_DNA"/>
</dbReference>